<feature type="compositionally biased region" description="Polar residues" evidence="9">
    <location>
        <begin position="265"/>
        <end position="286"/>
    </location>
</feature>
<feature type="non-terminal residue" evidence="12">
    <location>
        <position position="1"/>
    </location>
</feature>
<dbReference type="SMART" id="SM01174">
    <property type="entry name" value="DUF4205"/>
    <property type="match status" value="1"/>
</dbReference>
<evidence type="ECO:0000256" key="7">
    <source>
        <dbReference type="ARBA" id="ARBA00037630"/>
    </source>
</evidence>
<dbReference type="InterPro" id="IPR059022">
    <property type="entry name" value="MINDY4_N"/>
</dbReference>
<evidence type="ECO:0000259" key="11">
    <source>
        <dbReference type="SMART" id="SM01174"/>
    </source>
</evidence>
<feature type="region of interest" description="Disordered" evidence="9">
    <location>
        <begin position="328"/>
        <end position="374"/>
    </location>
</feature>
<keyword evidence="6 8" id="KW-0788">Thiol protease</keyword>
<comment type="catalytic activity">
    <reaction evidence="1 8">
        <text>Thiol-dependent hydrolysis of ester, thioester, amide, peptide and isopeptide bonds formed by the C-terminal Gly of ubiquitin (a 76-residue protein attached to proteins as an intracellular targeting signal).</text>
        <dbReference type="EC" id="3.4.19.12"/>
    </reaction>
</comment>
<protein>
    <recommendedName>
        <fullName evidence="8">Ubiquitin carboxyl-terminal hydrolase MINDY</fullName>
        <ecNumber evidence="8">3.4.19.12</ecNumber>
    </recommendedName>
</protein>
<evidence type="ECO:0000313" key="13">
    <source>
        <dbReference type="Proteomes" id="UP000296049"/>
    </source>
</evidence>
<dbReference type="EC" id="3.4.19.12" evidence="8"/>
<dbReference type="GO" id="GO:0004843">
    <property type="term" value="F:cysteine-type deubiquitinase activity"/>
    <property type="evidence" value="ECO:0007669"/>
    <property type="project" value="UniProtKB-UniRule"/>
</dbReference>
<feature type="domain" description="Deubiquitinating enzyme MINDY-3/4 conserved" evidence="11">
    <location>
        <begin position="426"/>
        <end position="727"/>
    </location>
</feature>
<name>R0LXL7_ANAPL</name>
<keyword evidence="5 8" id="KW-0378">Hydrolase</keyword>
<dbReference type="EMBL" id="KB742599">
    <property type="protein sequence ID" value="EOB06545.1"/>
    <property type="molecule type" value="Genomic_DNA"/>
</dbReference>
<dbReference type="GO" id="GO:1990380">
    <property type="term" value="F:K48-linked deubiquitinase activity"/>
    <property type="evidence" value="ECO:0007669"/>
    <property type="project" value="UniProtKB-UniRule"/>
</dbReference>
<evidence type="ECO:0000256" key="1">
    <source>
        <dbReference type="ARBA" id="ARBA00000707"/>
    </source>
</evidence>
<evidence type="ECO:0000313" key="12">
    <source>
        <dbReference type="EMBL" id="EOB06545.1"/>
    </source>
</evidence>
<keyword evidence="10" id="KW-0472">Membrane</keyword>
<dbReference type="PANTHER" id="PTHR12473:SF8">
    <property type="entry name" value="UBIQUITIN CARBOXYL-TERMINAL HYDROLASE MINDY-4-RELATED"/>
    <property type="match status" value="1"/>
</dbReference>
<keyword evidence="13" id="KW-1185">Reference proteome</keyword>
<reference evidence="13" key="1">
    <citation type="journal article" date="2013" name="Nat. Genet.">
        <title>The duck genome and transcriptome provide insight into an avian influenza virus reservoir species.</title>
        <authorList>
            <person name="Huang Y."/>
            <person name="Li Y."/>
            <person name="Burt D.W."/>
            <person name="Chen H."/>
            <person name="Zhang Y."/>
            <person name="Qian W."/>
            <person name="Kim H."/>
            <person name="Gan S."/>
            <person name="Zhao Y."/>
            <person name="Li J."/>
            <person name="Yi K."/>
            <person name="Feng H."/>
            <person name="Zhu P."/>
            <person name="Li B."/>
            <person name="Liu Q."/>
            <person name="Fairley S."/>
            <person name="Magor K.E."/>
            <person name="Du Z."/>
            <person name="Hu X."/>
            <person name="Goodman L."/>
            <person name="Tafer H."/>
            <person name="Vignal A."/>
            <person name="Lee T."/>
            <person name="Kim K.W."/>
            <person name="Sheng Z."/>
            <person name="An Y."/>
            <person name="Searle S."/>
            <person name="Herrero J."/>
            <person name="Groenen M.A."/>
            <person name="Crooijmans R.P."/>
            <person name="Faraut T."/>
            <person name="Cai Q."/>
            <person name="Webster R.G."/>
            <person name="Aldridge J.R."/>
            <person name="Warren W.C."/>
            <person name="Bartschat S."/>
            <person name="Kehr S."/>
            <person name="Marz M."/>
            <person name="Stadler P.F."/>
            <person name="Smith J."/>
            <person name="Kraus R.H."/>
            <person name="Zhao Y."/>
            <person name="Ren L."/>
            <person name="Fei J."/>
            <person name="Morisson M."/>
            <person name="Kaiser P."/>
            <person name="Griffin D.K."/>
            <person name="Rao M."/>
            <person name="Pitel F."/>
            <person name="Wang J."/>
            <person name="Li N."/>
        </authorList>
    </citation>
    <scope>NUCLEOTIDE SEQUENCE [LARGE SCALE GENOMIC DNA]</scope>
</reference>
<comment type="function">
    <text evidence="8">Hydrolase that can remove 'Lys-48'-linked conjugated ubiquitin from proteins.</text>
</comment>
<comment type="similarity">
    <text evidence="2 8">Belongs to the MINDY deubiquitinase family. FAM188 subfamily.</text>
</comment>
<evidence type="ECO:0000256" key="2">
    <source>
        <dbReference type="ARBA" id="ARBA00011074"/>
    </source>
</evidence>
<keyword evidence="10" id="KW-0812">Transmembrane</keyword>
<organism evidence="12 13">
    <name type="scientific">Anas platyrhynchos</name>
    <name type="common">Mallard</name>
    <name type="synonym">Anas boschas</name>
    <dbReference type="NCBI Taxonomy" id="8839"/>
    <lineage>
        <taxon>Eukaryota</taxon>
        <taxon>Metazoa</taxon>
        <taxon>Chordata</taxon>
        <taxon>Craniata</taxon>
        <taxon>Vertebrata</taxon>
        <taxon>Euteleostomi</taxon>
        <taxon>Archelosauria</taxon>
        <taxon>Archosauria</taxon>
        <taxon>Dinosauria</taxon>
        <taxon>Saurischia</taxon>
        <taxon>Theropoda</taxon>
        <taxon>Coelurosauria</taxon>
        <taxon>Aves</taxon>
        <taxon>Neognathae</taxon>
        <taxon>Galloanserae</taxon>
        <taxon>Anseriformes</taxon>
        <taxon>Anatidae</taxon>
        <taxon>Anatinae</taxon>
        <taxon>Anas</taxon>
    </lineage>
</organism>
<evidence type="ECO:0000256" key="3">
    <source>
        <dbReference type="ARBA" id="ARBA00022670"/>
    </source>
</evidence>
<accession>R0LXL7</accession>
<dbReference type="InterPro" id="IPR039785">
    <property type="entry name" value="MINY3/4"/>
</dbReference>
<evidence type="ECO:0000256" key="5">
    <source>
        <dbReference type="ARBA" id="ARBA00022801"/>
    </source>
</evidence>
<dbReference type="Proteomes" id="UP000296049">
    <property type="component" value="Unassembled WGS sequence"/>
</dbReference>
<dbReference type="Pfam" id="PF26038">
    <property type="entry name" value="Dimer_MINDY4_N"/>
    <property type="match status" value="1"/>
</dbReference>
<gene>
    <name evidence="12" type="ORF">Anapl_16447</name>
</gene>
<keyword evidence="3 8" id="KW-0645">Protease</keyword>
<feature type="non-terminal residue" evidence="12">
    <location>
        <position position="727"/>
    </location>
</feature>
<dbReference type="GO" id="GO:0006508">
    <property type="term" value="P:proteolysis"/>
    <property type="evidence" value="ECO:0007669"/>
    <property type="project" value="UniProtKB-KW"/>
</dbReference>
<evidence type="ECO:0000256" key="6">
    <source>
        <dbReference type="ARBA" id="ARBA00022807"/>
    </source>
</evidence>
<evidence type="ECO:0000256" key="8">
    <source>
        <dbReference type="RuleBase" id="RU367088"/>
    </source>
</evidence>
<feature type="region of interest" description="Disordered" evidence="9">
    <location>
        <begin position="209"/>
        <end position="290"/>
    </location>
</feature>
<dbReference type="AlphaFoldDB" id="R0LXL7"/>
<comment type="function">
    <text evidence="7">Probable hydrolase that can remove 'Lys-48'-linked conjugated ubiquitin from proteins.</text>
</comment>
<feature type="transmembrane region" description="Helical" evidence="10">
    <location>
        <begin position="113"/>
        <end position="133"/>
    </location>
</feature>
<keyword evidence="10" id="KW-1133">Transmembrane helix</keyword>
<evidence type="ECO:0000256" key="4">
    <source>
        <dbReference type="ARBA" id="ARBA00022786"/>
    </source>
</evidence>
<dbReference type="Pfam" id="PF13898">
    <property type="entry name" value="MINDY-3_4_CD"/>
    <property type="match status" value="1"/>
</dbReference>
<feature type="compositionally biased region" description="Basic and acidic residues" evidence="9">
    <location>
        <begin position="342"/>
        <end position="355"/>
    </location>
</feature>
<evidence type="ECO:0000256" key="9">
    <source>
        <dbReference type="SAM" id="MobiDB-lite"/>
    </source>
</evidence>
<dbReference type="GO" id="GO:0071108">
    <property type="term" value="P:protein K48-linked deubiquitination"/>
    <property type="evidence" value="ECO:0007669"/>
    <property type="project" value="InterPro"/>
</dbReference>
<dbReference type="PANTHER" id="PTHR12473">
    <property type="entry name" value="UBIQUITIN CARBOXYL-TERMINAL HYDROLASE MINDY-4-RELATED"/>
    <property type="match status" value="1"/>
</dbReference>
<keyword evidence="4 8" id="KW-0833">Ubl conjugation pathway</keyword>
<evidence type="ECO:0000256" key="10">
    <source>
        <dbReference type="SAM" id="Phobius"/>
    </source>
</evidence>
<dbReference type="InterPro" id="IPR025257">
    <property type="entry name" value="MINDY-3/4_CD"/>
</dbReference>
<proteinExistence type="inferred from homology"/>
<sequence>VSGTLVCAAWTFQGLKKTISTMDRELPRSALSINNRNELRNVLHLHSLYKQNKAKENPLKTLLEIITKYFLEHRGTSKITGSSSTLPAPQSWISHVLFLPINCISERNTRAEVLFSLISFGITWLFEFLFLFLSCRYHVENPLDKILSSRKHQHKSEKCHTETICNSQLTSDGDKKLKDSQEDLKATMISEELQATVKDKHRPRSGLIVRGMMAGPVASSPEDLQKRRLSKRSTSISSAAQLKGEKEEGNDLSVPSVDSQESKETSTQVNTEFSPRTLSSSHTISASEKLRNIPKDTDDFFAKLFSERGRTKTEERKLVPNFCTESNEKSLKVSASHRHSGTGKEKKERSLKKSENWLSGLSARGKSPTPTWNKEDQTKDVLELVDVEDEATTGEVSKNLNLSTLHMLQEVSVSKAIDISLAKELKNLLFGSSLCCFSEEWKIQSFTFNNIPQLKYGIVQKKGGPCGVLAAVQACVLQQLIFGDSNRNKDARCLQPSEVHRTKCLTMALADILWRAGGNEKAVVALPSGRQQFTPIGKYKADGILETLILHSSTRYEDLIVLLQQNIHQFEIGPCGCILLTVSVILSRSINLVRNDFDVLTNRLIGSHGYCTQELVNLLLTGKAVSNVFNDVIELNSGNGNITILKGITSRSDIGLLSLFEHYDVCQVGCYLKTPKYPIWLVCSESHFSVLFCLEKDLLSDWKTERRFDLYYYDGLANQEEEIRLTV</sequence>